<evidence type="ECO:0000313" key="1">
    <source>
        <dbReference type="EMBL" id="NUU73788.1"/>
    </source>
</evidence>
<proteinExistence type="predicted"/>
<name>A0A7Y6BSH8_9BACL</name>
<dbReference type="RefSeq" id="WP_175393838.1">
    <property type="nucleotide sequence ID" value="NZ_JABMCB010000070.1"/>
</dbReference>
<dbReference type="AlphaFoldDB" id="A0A7Y6BSH8"/>
<accession>A0A7Y6BSH8</accession>
<dbReference type="Proteomes" id="UP000526125">
    <property type="component" value="Unassembled WGS sequence"/>
</dbReference>
<protein>
    <submittedName>
        <fullName evidence="1">Uncharacterized protein</fullName>
    </submittedName>
</protein>
<evidence type="ECO:0000313" key="2">
    <source>
        <dbReference type="Proteomes" id="UP000526125"/>
    </source>
</evidence>
<dbReference type="EMBL" id="JABMCB010000070">
    <property type="protein sequence ID" value="NUU73788.1"/>
    <property type="molecule type" value="Genomic_DNA"/>
</dbReference>
<sequence length="61" mass="6653">MKKVELTKPYIQVNAGTKESPDYKTTGDVIELTNEAAAKMIEAGYGKEVKDTKSTTKEGQS</sequence>
<comment type="caution">
    <text evidence="1">The sequence shown here is derived from an EMBL/GenBank/DDBJ whole genome shotgun (WGS) entry which is preliminary data.</text>
</comment>
<keyword evidence="2" id="KW-1185">Reference proteome</keyword>
<gene>
    <name evidence="1" type="ORF">HP552_00535</name>
</gene>
<organism evidence="1 2">
    <name type="scientific">Paenibacillus xylanilyticus</name>
    <dbReference type="NCBI Taxonomy" id="248903"/>
    <lineage>
        <taxon>Bacteria</taxon>
        <taxon>Bacillati</taxon>
        <taxon>Bacillota</taxon>
        <taxon>Bacilli</taxon>
        <taxon>Bacillales</taxon>
        <taxon>Paenibacillaceae</taxon>
        <taxon>Paenibacillus</taxon>
    </lineage>
</organism>
<reference evidence="1 2" key="1">
    <citation type="submission" date="2020-05" db="EMBL/GenBank/DDBJ databases">
        <title>Genome Sequencing of Type Strains.</title>
        <authorList>
            <person name="Lemaire J.F."/>
            <person name="Inderbitzin P."/>
            <person name="Gregorio O.A."/>
            <person name="Collins S.B."/>
            <person name="Wespe N."/>
            <person name="Knight-Connoni V."/>
        </authorList>
    </citation>
    <scope>NUCLEOTIDE SEQUENCE [LARGE SCALE GENOMIC DNA]</scope>
    <source>
        <strain evidence="1 2">LMG 21957</strain>
    </source>
</reference>